<dbReference type="Proteomes" id="UP001164250">
    <property type="component" value="Chromosome 8"/>
</dbReference>
<protein>
    <submittedName>
        <fullName evidence="1">Uncharacterized protein</fullName>
    </submittedName>
</protein>
<evidence type="ECO:0000313" key="2">
    <source>
        <dbReference type="Proteomes" id="UP001164250"/>
    </source>
</evidence>
<proteinExistence type="predicted"/>
<accession>A0ACC1ASB1</accession>
<comment type="caution">
    <text evidence="1">The sequence shown here is derived from an EMBL/GenBank/DDBJ whole genome shotgun (WGS) entry which is preliminary data.</text>
</comment>
<name>A0ACC1ASB1_9ROSI</name>
<evidence type="ECO:0000313" key="1">
    <source>
        <dbReference type="EMBL" id="KAJ0089575.1"/>
    </source>
</evidence>
<sequence>MVEKPVDPLEPPKFKHKRVPKASGSPPVPVMHSPPRPVTVKDQQDWKIPPCISNWKNPKGYTIPLDKRLAADGRGLQEVQINDNFAKLSEALYVAEQKAREAVAMRSKVQKEMLMKEKERKEQELRALAQKAREYERVREKERDMPKETREEREQRLQREKIREERRRERERERRLEAKDAAMGKKSKITRDRDRDVSEKVALGMASAGAARGGEVMYDQRLFNQEKGMDSGFATDDQYNVYDKGLFTAQPTLSTLYRPKKDADAEMYGNADDQLEKIMKTDRFKADKGFAGGSERSAPRDRPVEFEKEAEEADPFGLDQFLTEVKKGKKTMDKVGSGGTLRASAGSSMRDDYGGSSRTRIGF</sequence>
<gene>
    <name evidence="1" type="ORF">Patl1_13318</name>
</gene>
<reference evidence="2" key="1">
    <citation type="journal article" date="2023" name="G3 (Bethesda)">
        <title>Genome assembly and association tests identify interacting loci associated with vigor, precocity, and sex in interspecific pistachio rootstocks.</title>
        <authorList>
            <person name="Palmer W."/>
            <person name="Jacygrad E."/>
            <person name="Sagayaradj S."/>
            <person name="Cavanaugh K."/>
            <person name="Han R."/>
            <person name="Bertier L."/>
            <person name="Beede B."/>
            <person name="Kafkas S."/>
            <person name="Golino D."/>
            <person name="Preece J."/>
            <person name="Michelmore R."/>
        </authorList>
    </citation>
    <scope>NUCLEOTIDE SEQUENCE [LARGE SCALE GENOMIC DNA]</scope>
</reference>
<keyword evidence="2" id="KW-1185">Reference proteome</keyword>
<dbReference type="EMBL" id="CM047904">
    <property type="protein sequence ID" value="KAJ0089575.1"/>
    <property type="molecule type" value="Genomic_DNA"/>
</dbReference>
<organism evidence="1 2">
    <name type="scientific">Pistacia atlantica</name>
    <dbReference type="NCBI Taxonomy" id="434234"/>
    <lineage>
        <taxon>Eukaryota</taxon>
        <taxon>Viridiplantae</taxon>
        <taxon>Streptophyta</taxon>
        <taxon>Embryophyta</taxon>
        <taxon>Tracheophyta</taxon>
        <taxon>Spermatophyta</taxon>
        <taxon>Magnoliopsida</taxon>
        <taxon>eudicotyledons</taxon>
        <taxon>Gunneridae</taxon>
        <taxon>Pentapetalae</taxon>
        <taxon>rosids</taxon>
        <taxon>malvids</taxon>
        <taxon>Sapindales</taxon>
        <taxon>Anacardiaceae</taxon>
        <taxon>Pistacia</taxon>
    </lineage>
</organism>